<proteinExistence type="predicted"/>
<keyword evidence="1" id="KW-1133">Transmembrane helix</keyword>
<sequence length="123" mass="14027">MTEVKVEVLSRKPPRPRKFQWARVDRVKKAQPKTSAVTSAAKLAWWIVKPRHASWALASMVAVVVMFGTPHMLVTYRCGGQHCDECRYIGVQGMRSHLGPNWTCPVITMLPVNWVALQRQLFN</sequence>
<dbReference type="EMBL" id="BROH01000011">
    <property type="protein sequence ID" value="GKY89301.1"/>
    <property type="molecule type" value="Genomic_DNA"/>
</dbReference>
<feature type="transmembrane region" description="Helical" evidence="1">
    <location>
        <begin position="53"/>
        <end position="74"/>
    </location>
</feature>
<name>A0ABQ5LY23_9RHOB</name>
<keyword evidence="1" id="KW-0472">Membrane</keyword>
<evidence type="ECO:0000313" key="3">
    <source>
        <dbReference type="Proteomes" id="UP001144205"/>
    </source>
</evidence>
<accession>A0ABQ5LY23</accession>
<keyword evidence="1" id="KW-0812">Transmembrane</keyword>
<dbReference type="RefSeq" id="WP_281843331.1">
    <property type="nucleotide sequence ID" value="NZ_BROH01000011.1"/>
</dbReference>
<evidence type="ECO:0000313" key="2">
    <source>
        <dbReference type="EMBL" id="GKY89301.1"/>
    </source>
</evidence>
<protein>
    <submittedName>
        <fullName evidence="2">Uncharacterized protein</fullName>
    </submittedName>
</protein>
<evidence type="ECO:0000256" key="1">
    <source>
        <dbReference type="SAM" id="Phobius"/>
    </source>
</evidence>
<gene>
    <name evidence="2" type="ORF">STA1M1_31700</name>
</gene>
<keyword evidence="3" id="KW-1185">Reference proteome</keyword>
<dbReference type="Proteomes" id="UP001144205">
    <property type="component" value="Unassembled WGS sequence"/>
</dbReference>
<reference evidence="2" key="1">
    <citation type="journal article" date="2023" name="Int. J. Syst. Evol. Microbiol.">
        <title>Sinisalibacter aestuarii sp. nov., isolated from estuarine sediment of the Arakawa River.</title>
        <authorList>
            <person name="Arafat S.T."/>
            <person name="Hirano S."/>
            <person name="Sato A."/>
            <person name="Takeuchi K."/>
            <person name="Yasuda T."/>
            <person name="Terahara T."/>
            <person name="Hamada M."/>
            <person name="Kobayashi T."/>
        </authorList>
    </citation>
    <scope>NUCLEOTIDE SEQUENCE</scope>
    <source>
        <strain evidence="2">B-399</strain>
    </source>
</reference>
<comment type="caution">
    <text evidence="2">The sequence shown here is derived from an EMBL/GenBank/DDBJ whole genome shotgun (WGS) entry which is preliminary data.</text>
</comment>
<organism evidence="2 3">
    <name type="scientific">Sinisalibacter aestuarii</name>
    <dbReference type="NCBI Taxonomy" id="2949426"/>
    <lineage>
        <taxon>Bacteria</taxon>
        <taxon>Pseudomonadati</taxon>
        <taxon>Pseudomonadota</taxon>
        <taxon>Alphaproteobacteria</taxon>
        <taxon>Rhodobacterales</taxon>
        <taxon>Roseobacteraceae</taxon>
        <taxon>Sinisalibacter</taxon>
    </lineage>
</organism>